<comment type="caution">
    <text evidence="2">The sequence shown here is derived from an EMBL/GenBank/DDBJ whole genome shotgun (WGS) entry which is preliminary data.</text>
</comment>
<proteinExistence type="predicted"/>
<protein>
    <submittedName>
        <fullName evidence="2">Uncharacterized protein</fullName>
    </submittedName>
</protein>
<gene>
    <name evidence="2" type="ORF">RF11_01481</name>
</gene>
<dbReference type="Proteomes" id="UP000031668">
    <property type="component" value="Unassembled WGS sequence"/>
</dbReference>
<evidence type="ECO:0000313" key="2">
    <source>
        <dbReference type="EMBL" id="KII62108.1"/>
    </source>
</evidence>
<keyword evidence="1" id="KW-1133">Transmembrane helix</keyword>
<keyword evidence="3" id="KW-1185">Reference proteome</keyword>
<reference evidence="2 3" key="1">
    <citation type="journal article" date="2014" name="Genome Biol. Evol.">
        <title>The genome of the myxosporean Thelohanellus kitauei shows adaptations to nutrient acquisition within its fish host.</title>
        <authorList>
            <person name="Yang Y."/>
            <person name="Xiong J."/>
            <person name="Zhou Z."/>
            <person name="Huo F."/>
            <person name="Miao W."/>
            <person name="Ran C."/>
            <person name="Liu Y."/>
            <person name="Zhang J."/>
            <person name="Feng J."/>
            <person name="Wang M."/>
            <person name="Wang M."/>
            <person name="Wang L."/>
            <person name="Yao B."/>
        </authorList>
    </citation>
    <scope>NUCLEOTIDE SEQUENCE [LARGE SCALE GENOMIC DNA]</scope>
    <source>
        <strain evidence="2">Wuqing</strain>
    </source>
</reference>
<accession>A0A0C2IA47</accession>
<dbReference type="AlphaFoldDB" id="A0A0C2IA47"/>
<name>A0A0C2IA47_THEKT</name>
<keyword evidence="1" id="KW-0472">Membrane</keyword>
<organism evidence="2 3">
    <name type="scientific">Thelohanellus kitauei</name>
    <name type="common">Myxosporean</name>
    <dbReference type="NCBI Taxonomy" id="669202"/>
    <lineage>
        <taxon>Eukaryota</taxon>
        <taxon>Metazoa</taxon>
        <taxon>Cnidaria</taxon>
        <taxon>Myxozoa</taxon>
        <taxon>Myxosporea</taxon>
        <taxon>Bivalvulida</taxon>
        <taxon>Platysporina</taxon>
        <taxon>Myxobolidae</taxon>
        <taxon>Thelohanellus</taxon>
    </lineage>
</organism>
<evidence type="ECO:0000313" key="3">
    <source>
        <dbReference type="Proteomes" id="UP000031668"/>
    </source>
</evidence>
<feature type="transmembrane region" description="Helical" evidence="1">
    <location>
        <begin position="81"/>
        <end position="103"/>
    </location>
</feature>
<dbReference type="EMBL" id="JWZT01005104">
    <property type="protein sequence ID" value="KII62108.1"/>
    <property type="molecule type" value="Genomic_DNA"/>
</dbReference>
<keyword evidence="1" id="KW-0812">Transmembrane</keyword>
<sequence length="106" mass="12074">MKSYTKYCEEQLHQILSTKSYPHTFEEMRSLNIGGCYHFGGMCKNLIIPPSLIHNKLIQNVGVALLEMIILLTILPSSKFLLGYFFVVLFGHLGRTTLFYLGLNCT</sequence>
<evidence type="ECO:0000256" key="1">
    <source>
        <dbReference type="SAM" id="Phobius"/>
    </source>
</evidence>
<feature type="transmembrane region" description="Helical" evidence="1">
    <location>
        <begin position="57"/>
        <end position="75"/>
    </location>
</feature>